<dbReference type="InterPro" id="IPR011102">
    <property type="entry name" value="Sig_transdc_His_kinase_HWE"/>
</dbReference>
<evidence type="ECO:0000256" key="14">
    <source>
        <dbReference type="PROSITE-ProRule" id="PRU00169"/>
    </source>
</evidence>
<keyword evidence="13" id="KW-0378">Hydrolase</keyword>
<dbReference type="OrthoDB" id="9816309at2"/>
<evidence type="ECO:0000259" key="18">
    <source>
        <dbReference type="PROSITE" id="PS50112"/>
    </source>
</evidence>
<evidence type="ECO:0000256" key="12">
    <source>
        <dbReference type="ARBA" id="ARBA00022840"/>
    </source>
</evidence>
<feature type="region of interest" description="Disordered" evidence="16">
    <location>
        <begin position="462"/>
        <end position="492"/>
    </location>
</feature>
<dbReference type="Proteomes" id="UP000194420">
    <property type="component" value="Unassembled WGS sequence"/>
</dbReference>
<dbReference type="GO" id="GO:0005737">
    <property type="term" value="C:cytoplasm"/>
    <property type="evidence" value="ECO:0007669"/>
    <property type="project" value="InterPro"/>
</dbReference>
<keyword evidence="6" id="KW-0285">Flavoprotein</keyword>
<dbReference type="CDD" id="cd00130">
    <property type="entry name" value="PAS"/>
    <property type="match status" value="1"/>
</dbReference>
<feature type="domain" description="CheR-type methyltransferase" evidence="21">
    <location>
        <begin position="210"/>
        <end position="463"/>
    </location>
</feature>
<evidence type="ECO:0000259" key="20">
    <source>
        <dbReference type="PROSITE" id="PS50122"/>
    </source>
</evidence>
<dbReference type="InterPro" id="IPR000673">
    <property type="entry name" value="Sig_transdc_resp-reg_Me-estase"/>
</dbReference>
<feature type="active site" evidence="13">
    <location>
        <position position="133"/>
    </location>
</feature>
<keyword evidence="10" id="KW-0547">Nucleotide-binding</keyword>
<feature type="active site" evidence="13">
    <location>
        <position position="14"/>
    </location>
</feature>
<keyword evidence="3 13" id="KW-0145">Chemotaxis</keyword>
<dbReference type="Pfam" id="PF03705">
    <property type="entry name" value="CheR_N"/>
    <property type="match status" value="1"/>
</dbReference>
<dbReference type="SUPFAM" id="SSF47757">
    <property type="entry name" value="Chemotaxis receptor methyltransferase CheR, N-terminal domain"/>
    <property type="match status" value="1"/>
</dbReference>
<dbReference type="SUPFAM" id="SSF52172">
    <property type="entry name" value="CheY-like"/>
    <property type="match status" value="1"/>
</dbReference>
<dbReference type="GO" id="GO:0006935">
    <property type="term" value="P:chemotaxis"/>
    <property type="evidence" value="ECO:0007669"/>
    <property type="project" value="UniProtKB-UniRule"/>
</dbReference>
<feature type="domain" description="PAS" evidence="18">
    <location>
        <begin position="1001"/>
        <end position="1073"/>
    </location>
</feature>
<evidence type="ECO:0000256" key="8">
    <source>
        <dbReference type="ARBA" id="ARBA00022679"/>
    </source>
</evidence>
<feature type="domain" description="Response regulatory" evidence="17">
    <location>
        <begin position="1339"/>
        <end position="1449"/>
    </location>
</feature>
<dbReference type="PANTHER" id="PTHR24422">
    <property type="entry name" value="CHEMOTAXIS PROTEIN METHYLTRANSFERASE"/>
    <property type="match status" value="1"/>
</dbReference>
<evidence type="ECO:0000259" key="19">
    <source>
        <dbReference type="PROSITE" id="PS50113"/>
    </source>
</evidence>
<keyword evidence="23" id="KW-1185">Reference proteome</keyword>
<proteinExistence type="predicted"/>
<dbReference type="InterPro" id="IPR036804">
    <property type="entry name" value="CheR_N_sf"/>
</dbReference>
<evidence type="ECO:0000256" key="15">
    <source>
        <dbReference type="SAM" id="Coils"/>
    </source>
</evidence>
<dbReference type="Gene3D" id="3.30.450.20">
    <property type="entry name" value="PAS domain"/>
    <property type="match status" value="2"/>
</dbReference>
<dbReference type="PROSITE" id="PS50122">
    <property type="entry name" value="CHEB"/>
    <property type="match status" value="1"/>
</dbReference>
<dbReference type="Gene3D" id="3.30.565.10">
    <property type="entry name" value="Histidine kinase-like ATPase, C-terminal domain"/>
    <property type="match status" value="1"/>
</dbReference>
<keyword evidence="15" id="KW-0175">Coiled coil</keyword>
<dbReference type="InterPro" id="IPR035965">
    <property type="entry name" value="PAS-like_dom_sf"/>
</dbReference>
<dbReference type="InterPro" id="IPR011006">
    <property type="entry name" value="CheY-like_superfamily"/>
</dbReference>
<evidence type="ECO:0000256" key="2">
    <source>
        <dbReference type="ARBA" id="ARBA00001541"/>
    </source>
</evidence>
<organism evidence="22 23">
    <name type="scientific">Altererythrobacter xiamenensis</name>
    <dbReference type="NCBI Taxonomy" id="1316679"/>
    <lineage>
        <taxon>Bacteria</taxon>
        <taxon>Pseudomonadati</taxon>
        <taxon>Pseudomonadota</taxon>
        <taxon>Alphaproteobacteria</taxon>
        <taxon>Sphingomonadales</taxon>
        <taxon>Erythrobacteraceae</taxon>
        <taxon>Altererythrobacter</taxon>
    </lineage>
</organism>
<keyword evidence="7" id="KW-0288">FMN</keyword>
<dbReference type="GO" id="GO:0004673">
    <property type="term" value="F:protein histidine kinase activity"/>
    <property type="evidence" value="ECO:0007669"/>
    <property type="project" value="UniProtKB-EC"/>
</dbReference>
<evidence type="ECO:0000313" key="23">
    <source>
        <dbReference type="Proteomes" id="UP000194420"/>
    </source>
</evidence>
<dbReference type="PROSITE" id="PS50113">
    <property type="entry name" value="PAC"/>
    <property type="match status" value="1"/>
</dbReference>
<sequence>MSAFNHPVVAVGASAGGIEALKALVECIPADTKATFVILQHLAPDHESQLVNILSRNAKLPCVEADKDMPVERGHIYILPPGRYLKIVDHGLFSEEPPVPHGSRMPIDYFMRSLADAAGPQSAGVVLSGTGTDGTLGLRAIKGAGGVTFAQSPETALYDGMPRAAIDGNHADEVGTISEICDGIIRFAKQSSEDVGKDFQRADLHAALALLKARLGYDFHAYKPGTISRRVRRRMNLLRFDTLGDYVEHLRSDPQEMNQLVEDMLINVTSFFRDREFWEELAEEVIKPLAENAQGKPIRVWVPACSSGEEAYSYAILFDEACAQIKPPCDWQIFATDLDEDAISKGREGRYPASIAGDVSEERLSRFFEGENSGYRVKKRLRERVVFAQQNLLSDPPFSRLDLISCRNLLIYLDAEHQGQLIETFHFALKENGFLALGTSESVPSKVTLFKPISARSHIYRRKPGRSSAQFSRNGSSSKSRSEVTSFLTEGRRESGRDLSDLVRRSLLDRYAPAGVVVDMPGNILHYSGAVRRFIETPEGEPTNNIYSLLPSSLKARVRNAVRKASSGAKVEDRHTTVHLSDSEVNIRIDCELLPDRSEDSDPAFIVTFVEIEGEPAKPAMEGGDNDQDYVKHLEHELEIVREDLQTTIEELETSNEELKASHEEAMVSNEELQSTNEELETSREELQSLNEELVTVNHQLEDKISEVEKTTDDLRNLITSTRLPVLFLDQDLNISSFTSTMSGLIELRDGDVGRPLSELAAKVDDPHLTEDAKAVLADLQPREREVESSSGAVYSRRIQPYRTSDERIGGVVATFMDITEKATVIAQLAAREKQARILAQLGEKALSDLTIDDFLSEACGALREAMSCDYAKILQLDTDEDCLKLVAGTGWNNGLVGSARVETDRKSQGGYTLRESRPILVEDFKDERRFEAPQLLVDHKVQSGISIVISVGGKPWGALGLHDREPNHFGKRDLDMLQAVANLISMAISQNQRERMLAKESVTLSLALRVADMGLWTIEPETGAATWDQKLRTITGLGSKTSSPKMDAFMERIHPEDQERIKHLFQQTVDHGAFFEAEFRFIRPDGEEIWLAGKGERMSNGTIIGINADITESKRTEEQAQFMMRELDHRVKNLLAVILSICQITSKKTNSVDAFTSSFTDRLSAIARTHSLLAQSRWLGTNLRALLQEELRTHGLDEQVELSGPEVSVSPSSAQALSMLFHELTTNAIKYGALSVPEGRLSVKWTRSSELDGSVELEWVEEGGPPVSEPTHTGFGTTVIDRIAGSELGSEIKTNWEKSGLRLSFRMSEKNVSQVEEIDRATTIKARRVPHDVLTDKNVVIVDDEWLIAEQHAHMLESAGANVIGPFTRIEPALEIDISDIDLGVLDFALENGDILPFAKKLNAAGVPIVFVTGYGSNIQLPDEFSDDLIIAKPAGASAVLDSSAWLLTRGEKRPRVSGNR</sequence>
<evidence type="ECO:0000259" key="17">
    <source>
        <dbReference type="PROSITE" id="PS50110"/>
    </source>
</evidence>
<keyword evidence="9" id="KW-0949">S-adenosyl-L-methionine</keyword>
<dbReference type="EMBL" id="FXWG01000001">
    <property type="protein sequence ID" value="SMQ64496.1"/>
    <property type="molecule type" value="Genomic_DNA"/>
</dbReference>
<dbReference type="GO" id="GO:0005524">
    <property type="term" value="F:ATP binding"/>
    <property type="evidence" value="ECO:0007669"/>
    <property type="project" value="UniProtKB-KW"/>
</dbReference>
<keyword evidence="8" id="KW-0808">Transferase</keyword>
<dbReference type="Gene3D" id="2.10.70.100">
    <property type="match status" value="1"/>
</dbReference>
<keyword evidence="11" id="KW-0418">Kinase</keyword>
<dbReference type="GO" id="GO:0000156">
    <property type="term" value="F:phosphorelay response regulator activity"/>
    <property type="evidence" value="ECO:0007669"/>
    <property type="project" value="InterPro"/>
</dbReference>
<dbReference type="InterPro" id="IPR013655">
    <property type="entry name" value="PAS_fold_3"/>
</dbReference>
<dbReference type="PROSITE" id="PS50123">
    <property type="entry name" value="CHER"/>
    <property type="match status" value="1"/>
</dbReference>
<dbReference type="RefSeq" id="WP_086436879.1">
    <property type="nucleotide sequence ID" value="NZ_FXWG01000001.1"/>
</dbReference>
<dbReference type="Gene3D" id="3.40.50.2300">
    <property type="match status" value="1"/>
</dbReference>
<dbReference type="CDD" id="cd16434">
    <property type="entry name" value="CheB-CheR_fusion"/>
    <property type="match status" value="1"/>
</dbReference>
<accession>A0A1Y6EQ83</accession>
<evidence type="ECO:0000256" key="1">
    <source>
        <dbReference type="ARBA" id="ARBA00000085"/>
    </source>
</evidence>
<dbReference type="InterPro" id="IPR036890">
    <property type="entry name" value="HATPase_C_sf"/>
</dbReference>
<dbReference type="InterPro" id="IPR001789">
    <property type="entry name" value="Sig_transdc_resp-reg_receiver"/>
</dbReference>
<dbReference type="InterPro" id="IPR000014">
    <property type="entry name" value="PAS"/>
</dbReference>
<evidence type="ECO:0000256" key="10">
    <source>
        <dbReference type="ARBA" id="ARBA00022741"/>
    </source>
</evidence>
<evidence type="ECO:0000256" key="11">
    <source>
        <dbReference type="ARBA" id="ARBA00022777"/>
    </source>
</evidence>
<dbReference type="Pfam" id="PF01739">
    <property type="entry name" value="CheR"/>
    <property type="match status" value="1"/>
</dbReference>
<dbReference type="InterPro" id="IPR029063">
    <property type="entry name" value="SAM-dependent_MTases_sf"/>
</dbReference>
<feature type="modified residue" description="4-aspartylphosphate" evidence="14">
    <location>
        <position position="1388"/>
    </location>
</feature>
<evidence type="ECO:0000256" key="5">
    <source>
        <dbReference type="ARBA" id="ARBA00022603"/>
    </source>
</evidence>
<dbReference type="NCBIfam" id="TIGR00229">
    <property type="entry name" value="sensory_box"/>
    <property type="match status" value="1"/>
</dbReference>
<dbReference type="Pfam" id="PF07536">
    <property type="entry name" value="HWE_HK"/>
    <property type="match status" value="1"/>
</dbReference>
<evidence type="ECO:0000256" key="4">
    <source>
        <dbReference type="ARBA" id="ARBA00022553"/>
    </source>
</evidence>
<dbReference type="InterPro" id="IPR029016">
    <property type="entry name" value="GAF-like_dom_sf"/>
</dbReference>
<evidence type="ECO:0000259" key="21">
    <source>
        <dbReference type="PROSITE" id="PS50123"/>
    </source>
</evidence>
<dbReference type="SUPFAM" id="SSF53335">
    <property type="entry name" value="S-adenosyl-L-methionine-dependent methyltransferases"/>
    <property type="match status" value="1"/>
</dbReference>
<dbReference type="InterPro" id="IPR035909">
    <property type="entry name" value="CheB_C"/>
</dbReference>
<dbReference type="SMART" id="SM00065">
    <property type="entry name" value="GAF"/>
    <property type="match status" value="1"/>
</dbReference>
<keyword evidence="5" id="KW-0489">Methyltransferase</keyword>
<dbReference type="SUPFAM" id="SSF55781">
    <property type="entry name" value="GAF domain-like"/>
    <property type="match status" value="1"/>
</dbReference>
<dbReference type="InterPro" id="IPR022642">
    <property type="entry name" value="CheR_C"/>
</dbReference>
<feature type="domain" description="PAC" evidence="19">
    <location>
        <begin position="1076"/>
        <end position="1123"/>
    </location>
</feature>
<dbReference type="InterPro" id="IPR000780">
    <property type="entry name" value="CheR_MeTrfase"/>
</dbReference>
<dbReference type="PANTHER" id="PTHR24422:SF27">
    <property type="entry name" value="PROTEIN-GLUTAMATE O-METHYLTRANSFERASE"/>
    <property type="match status" value="1"/>
</dbReference>
<dbReference type="GO" id="GO:0032259">
    <property type="term" value="P:methylation"/>
    <property type="evidence" value="ECO:0007669"/>
    <property type="project" value="UniProtKB-KW"/>
</dbReference>
<evidence type="ECO:0000256" key="6">
    <source>
        <dbReference type="ARBA" id="ARBA00022630"/>
    </source>
</evidence>
<dbReference type="PROSITE" id="PS50112">
    <property type="entry name" value="PAS"/>
    <property type="match status" value="1"/>
</dbReference>
<evidence type="ECO:0000256" key="13">
    <source>
        <dbReference type="PROSITE-ProRule" id="PRU00050"/>
    </source>
</evidence>
<dbReference type="InterPro" id="IPR000700">
    <property type="entry name" value="PAS-assoc_C"/>
</dbReference>
<dbReference type="GO" id="GO:0008984">
    <property type="term" value="F:protein-glutamate methylesterase activity"/>
    <property type="evidence" value="ECO:0007669"/>
    <property type="project" value="InterPro"/>
</dbReference>
<comment type="catalytic activity">
    <reaction evidence="2">
        <text>L-glutamyl-[protein] + S-adenosyl-L-methionine = [protein]-L-glutamate 5-O-methyl ester + S-adenosyl-L-homocysteine</text>
        <dbReference type="Rhea" id="RHEA:24452"/>
        <dbReference type="Rhea" id="RHEA-COMP:10208"/>
        <dbReference type="Rhea" id="RHEA-COMP:10311"/>
        <dbReference type="ChEBI" id="CHEBI:29973"/>
        <dbReference type="ChEBI" id="CHEBI:57856"/>
        <dbReference type="ChEBI" id="CHEBI:59789"/>
        <dbReference type="ChEBI" id="CHEBI:82795"/>
        <dbReference type="EC" id="2.1.1.80"/>
    </reaction>
</comment>
<dbReference type="SMART" id="SM00138">
    <property type="entry name" value="MeTrc"/>
    <property type="match status" value="1"/>
</dbReference>
<dbReference type="Pfam" id="PF01590">
    <property type="entry name" value="GAF"/>
    <property type="match status" value="1"/>
</dbReference>
<dbReference type="Gene3D" id="3.40.50.150">
    <property type="entry name" value="Vaccinia Virus protein VP39"/>
    <property type="match status" value="1"/>
</dbReference>
<evidence type="ECO:0000256" key="7">
    <source>
        <dbReference type="ARBA" id="ARBA00022643"/>
    </source>
</evidence>
<dbReference type="Gene3D" id="3.40.50.180">
    <property type="entry name" value="Methylesterase CheB, C-terminal domain"/>
    <property type="match status" value="1"/>
</dbReference>
<evidence type="ECO:0000256" key="16">
    <source>
        <dbReference type="SAM" id="MobiDB-lite"/>
    </source>
</evidence>
<keyword evidence="12" id="KW-0067">ATP-binding</keyword>
<feature type="coiled-coil region" evidence="15">
    <location>
        <begin position="631"/>
        <end position="718"/>
    </location>
</feature>
<dbReference type="PRINTS" id="PR00996">
    <property type="entry name" value="CHERMTFRASE"/>
</dbReference>
<dbReference type="Pfam" id="PF13596">
    <property type="entry name" value="PAS_10"/>
    <property type="match status" value="1"/>
</dbReference>
<dbReference type="Pfam" id="PF08447">
    <property type="entry name" value="PAS_3"/>
    <property type="match status" value="1"/>
</dbReference>
<dbReference type="SUPFAM" id="SSF52738">
    <property type="entry name" value="Methylesterase CheB, C-terminal domain"/>
    <property type="match status" value="1"/>
</dbReference>
<dbReference type="GO" id="GO:0008983">
    <property type="term" value="F:protein-glutamate O-methyltransferase activity"/>
    <property type="evidence" value="ECO:0007669"/>
    <property type="project" value="UniProtKB-EC"/>
</dbReference>
<dbReference type="Pfam" id="PF01339">
    <property type="entry name" value="CheB_methylest"/>
    <property type="match status" value="1"/>
</dbReference>
<dbReference type="InterPro" id="IPR003018">
    <property type="entry name" value="GAF"/>
</dbReference>
<dbReference type="SUPFAM" id="SSF55785">
    <property type="entry name" value="PYP-like sensor domain (PAS domain)"/>
    <property type="match status" value="2"/>
</dbReference>
<keyword evidence="4 14" id="KW-0597">Phosphoprotein</keyword>
<dbReference type="InterPro" id="IPR022641">
    <property type="entry name" value="CheR_N"/>
</dbReference>
<protein>
    <submittedName>
        <fullName evidence="22">PAS domain S-box-containing protein</fullName>
    </submittedName>
</protein>
<feature type="domain" description="CheB-type methylesterase" evidence="20">
    <location>
        <begin position="2"/>
        <end position="191"/>
    </location>
</feature>
<comment type="catalytic activity">
    <reaction evidence="1">
        <text>ATP + protein L-histidine = ADP + protein N-phospho-L-histidine.</text>
        <dbReference type="EC" id="2.7.13.3"/>
    </reaction>
</comment>
<reference evidence="23" key="1">
    <citation type="submission" date="2017-04" db="EMBL/GenBank/DDBJ databases">
        <authorList>
            <person name="Varghese N."/>
            <person name="Submissions S."/>
        </authorList>
    </citation>
    <scope>NUCLEOTIDE SEQUENCE [LARGE SCALE GENOMIC DNA]</scope>
</reference>
<evidence type="ECO:0000256" key="9">
    <source>
        <dbReference type="ARBA" id="ARBA00022691"/>
    </source>
</evidence>
<dbReference type="PROSITE" id="PS50110">
    <property type="entry name" value="RESPONSE_REGULATORY"/>
    <property type="match status" value="1"/>
</dbReference>
<dbReference type="InterPro" id="IPR050903">
    <property type="entry name" value="Bact_Chemotaxis_MeTrfase"/>
</dbReference>
<dbReference type="Gene3D" id="3.30.450.40">
    <property type="match status" value="1"/>
</dbReference>
<dbReference type="SMART" id="SM00911">
    <property type="entry name" value="HWE_HK"/>
    <property type="match status" value="1"/>
</dbReference>
<feature type="active site" evidence="13">
    <location>
        <position position="41"/>
    </location>
</feature>
<name>A0A1Y6EQ83_9SPHN</name>
<evidence type="ECO:0000256" key="3">
    <source>
        <dbReference type="ARBA" id="ARBA00022500"/>
    </source>
</evidence>
<gene>
    <name evidence="22" type="ORF">SAMN06297468_1029</name>
</gene>
<dbReference type="Gene3D" id="1.10.155.10">
    <property type="entry name" value="Chemotaxis receptor methyltransferase CheR, N-terminal domain"/>
    <property type="match status" value="1"/>
</dbReference>
<evidence type="ECO:0000313" key="22">
    <source>
        <dbReference type="EMBL" id="SMQ64496.1"/>
    </source>
</evidence>